<organism evidence="3 4">
    <name type="scientific">Methylomonas albis</name>
    <dbReference type="NCBI Taxonomy" id="1854563"/>
    <lineage>
        <taxon>Bacteria</taxon>
        <taxon>Pseudomonadati</taxon>
        <taxon>Pseudomonadota</taxon>
        <taxon>Gammaproteobacteria</taxon>
        <taxon>Methylococcales</taxon>
        <taxon>Methylococcaceae</taxon>
        <taxon>Methylomonas</taxon>
    </lineage>
</organism>
<reference evidence="3 4" key="1">
    <citation type="submission" date="2020-09" db="EMBL/GenBank/DDBJ databases">
        <title>Methylomonas albis sp. nov. and Methylomonas fluvii sp. nov.: Two cold-adapted methanotrophs from the River Elbe and an amended description of Methylovulum psychrotolerans strain Eb1.</title>
        <authorList>
            <person name="Bussmann I.K."/>
            <person name="Klings K.-W."/>
            <person name="Warnstedt J."/>
            <person name="Hoppert M."/>
            <person name="Saborowski A."/>
            <person name="Horn F."/>
            <person name="Liebner S."/>
        </authorList>
    </citation>
    <scope>NUCLEOTIDE SEQUENCE [LARGE SCALE GENOMIC DNA]</scope>
    <source>
        <strain evidence="3 4">EbA</strain>
    </source>
</reference>
<comment type="caution">
    <text evidence="3">The sequence shown here is derived from an EMBL/GenBank/DDBJ whole genome shotgun (WGS) entry which is preliminary data.</text>
</comment>
<evidence type="ECO:0000256" key="1">
    <source>
        <dbReference type="SAM" id="Coils"/>
    </source>
</evidence>
<keyword evidence="1" id="KW-0175">Coiled coil</keyword>
<protein>
    <submittedName>
        <fullName evidence="3">DUF2076 domain-containing protein</fullName>
    </submittedName>
</protein>
<evidence type="ECO:0000313" key="4">
    <source>
        <dbReference type="Proteomes" id="UP000652176"/>
    </source>
</evidence>
<gene>
    <name evidence="3" type="ORF">IE877_14755</name>
</gene>
<evidence type="ECO:0000313" key="3">
    <source>
        <dbReference type="EMBL" id="MBD9357122.1"/>
    </source>
</evidence>
<accession>A0ABR9D208</accession>
<name>A0ABR9D208_9GAMM</name>
<dbReference type="Pfam" id="PF09849">
    <property type="entry name" value="DUF2076"/>
    <property type="match status" value="1"/>
</dbReference>
<dbReference type="Proteomes" id="UP000652176">
    <property type="component" value="Unassembled WGS sequence"/>
</dbReference>
<feature type="compositionally biased region" description="Polar residues" evidence="2">
    <location>
        <begin position="191"/>
        <end position="203"/>
    </location>
</feature>
<sequence>MNSQERNQLSQFLSQLNEVRLPSKDADAEALIGEAVAKQPDAAYLLVQRALLQDQALQAAKAQIAELQNQLQNAAGSQRSGFLGNDPWAQPVNNSGTVPGAGNYQVPRGAPVQQQSPGFFGGGGAGGSSFLGNVATTAAGVVAGSFLFQGIESLMGHHGSSSAWGQQAFGEHGAAPEQTVTNNYYGDDAIQQASNDNSQNDYSLSDADYNVPDDSDDSDWI</sequence>
<feature type="coiled-coil region" evidence="1">
    <location>
        <begin position="50"/>
        <end position="77"/>
    </location>
</feature>
<dbReference type="EMBL" id="JACXSS010000001">
    <property type="protein sequence ID" value="MBD9357122.1"/>
    <property type="molecule type" value="Genomic_DNA"/>
</dbReference>
<feature type="region of interest" description="Disordered" evidence="2">
    <location>
        <begin position="178"/>
        <end position="221"/>
    </location>
</feature>
<feature type="compositionally biased region" description="Acidic residues" evidence="2">
    <location>
        <begin position="211"/>
        <end position="221"/>
    </location>
</feature>
<dbReference type="InterPro" id="IPR018648">
    <property type="entry name" value="DUF2076"/>
</dbReference>
<dbReference type="RefSeq" id="WP_192375421.1">
    <property type="nucleotide sequence ID" value="NZ_CAJHIV010000001.1"/>
</dbReference>
<keyword evidence="4" id="KW-1185">Reference proteome</keyword>
<proteinExistence type="predicted"/>
<evidence type="ECO:0000256" key="2">
    <source>
        <dbReference type="SAM" id="MobiDB-lite"/>
    </source>
</evidence>